<protein>
    <submittedName>
        <fullName evidence="3">M15 family metallopeptidase</fullName>
        <ecNumber evidence="3">3.4.17.-</ecNumber>
    </submittedName>
</protein>
<feature type="region of interest" description="Disordered" evidence="1">
    <location>
        <begin position="59"/>
        <end position="102"/>
    </location>
</feature>
<dbReference type="Gene3D" id="3.30.1380.10">
    <property type="match status" value="1"/>
</dbReference>
<evidence type="ECO:0000313" key="4">
    <source>
        <dbReference type="Proteomes" id="UP001565927"/>
    </source>
</evidence>
<accession>A0ABV4GX75</accession>
<name>A0ABV4GX75_9ACTN</name>
<evidence type="ECO:0000256" key="1">
    <source>
        <dbReference type="SAM" id="MobiDB-lite"/>
    </source>
</evidence>
<feature type="region of interest" description="Disordered" evidence="1">
    <location>
        <begin position="1"/>
        <end position="20"/>
    </location>
</feature>
<dbReference type="PANTHER" id="PTHR34385">
    <property type="entry name" value="D-ALANYL-D-ALANINE CARBOXYPEPTIDASE"/>
    <property type="match status" value="1"/>
</dbReference>
<feature type="compositionally biased region" description="Pro residues" evidence="1">
    <location>
        <begin position="68"/>
        <end position="82"/>
    </location>
</feature>
<evidence type="ECO:0000259" key="2">
    <source>
        <dbReference type="Pfam" id="PF02557"/>
    </source>
</evidence>
<dbReference type="InterPro" id="IPR058193">
    <property type="entry name" value="VanY/YodJ_core_dom"/>
</dbReference>
<dbReference type="InterPro" id="IPR009045">
    <property type="entry name" value="Zn_M74/Hedgehog-like"/>
</dbReference>
<dbReference type="SUPFAM" id="SSF55166">
    <property type="entry name" value="Hedgehog/DD-peptidase"/>
    <property type="match status" value="1"/>
</dbReference>
<dbReference type="InterPro" id="IPR052179">
    <property type="entry name" value="DD-CPase-like"/>
</dbReference>
<feature type="domain" description="D-alanyl-D-alanine carboxypeptidase-like core" evidence="2">
    <location>
        <begin position="130"/>
        <end position="257"/>
    </location>
</feature>
<evidence type="ECO:0000313" key="3">
    <source>
        <dbReference type="EMBL" id="MEZ0163917.1"/>
    </source>
</evidence>
<reference evidence="3 4" key="1">
    <citation type="submission" date="2024-07" db="EMBL/GenBank/DDBJ databases">
        <authorList>
            <person name="Thanompreechachai J."/>
            <person name="Duangmal K."/>
        </authorList>
    </citation>
    <scope>NUCLEOTIDE SEQUENCE [LARGE SCALE GENOMIC DNA]</scope>
    <source>
        <strain evidence="3 4">LSe6-4</strain>
    </source>
</reference>
<feature type="compositionally biased region" description="Low complexity" evidence="1">
    <location>
        <begin position="83"/>
        <end position="92"/>
    </location>
</feature>
<sequence>MTPAAPRRRRSPFAPQVLPDGHRHFSHRAVLARRAVLGGLLLSGVGGGVVLARPAGEDPETVAATGPAPVPPSAPPDPPQPVAPVQTQPTAVEGPSRTAADSPWVVVNKQHPLQPREYAPALAVVGGAEVAAVIAPDLRALLGDAERDGVVLGVASGYRSYERQRAVHENAVRRDGLDAAESLSARPGYSEHQTGLAVDFSGRTRPRCLLEDCFAQTPESDWLRAHAGRYGFLLRYPEGATAVTGYDAEPWHWRWVGTDLVQRLAGSGTATLEEFFGVSGGTGYA</sequence>
<keyword evidence="3" id="KW-0121">Carboxypeptidase</keyword>
<dbReference type="InterPro" id="IPR003709">
    <property type="entry name" value="VanY-like_core_dom"/>
</dbReference>
<comment type="caution">
    <text evidence="3">The sequence shown here is derived from an EMBL/GenBank/DDBJ whole genome shotgun (WGS) entry which is preliminary data.</text>
</comment>
<keyword evidence="4" id="KW-1185">Reference proteome</keyword>
<feature type="compositionally biased region" description="Basic residues" evidence="1">
    <location>
        <begin position="1"/>
        <end position="11"/>
    </location>
</feature>
<organism evidence="3 4">
    <name type="scientific">Kineococcus halophytocola</name>
    <dbReference type="NCBI Taxonomy" id="3234027"/>
    <lineage>
        <taxon>Bacteria</taxon>
        <taxon>Bacillati</taxon>
        <taxon>Actinomycetota</taxon>
        <taxon>Actinomycetes</taxon>
        <taxon>Kineosporiales</taxon>
        <taxon>Kineosporiaceae</taxon>
        <taxon>Kineococcus</taxon>
    </lineage>
</organism>
<dbReference type="PANTHER" id="PTHR34385:SF1">
    <property type="entry name" value="PEPTIDOGLYCAN L-ALANYL-D-GLUTAMATE ENDOPEPTIDASE CWLK"/>
    <property type="match status" value="1"/>
</dbReference>
<dbReference type="CDD" id="cd14852">
    <property type="entry name" value="LD-carboxypeptidase"/>
    <property type="match status" value="1"/>
</dbReference>
<keyword evidence="3" id="KW-0378">Hydrolase</keyword>
<proteinExistence type="predicted"/>
<dbReference type="EMBL" id="JBGFTU010000003">
    <property type="protein sequence ID" value="MEZ0163917.1"/>
    <property type="molecule type" value="Genomic_DNA"/>
</dbReference>
<dbReference type="RefSeq" id="WP_370440155.1">
    <property type="nucleotide sequence ID" value="NZ_JBGFTU010000003.1"/>
</dbReference>
<keyword evidence="3" id="KW-0645">Protease</keyword>
<dbReference type="EC" id="3.4.17.-" evidence="3"/>
<dbReference type="Proteomes" id="UP001565927">
    <property type="component" value="Unassembled WGS sequence"/>
</dbReference>
<dbReference type="GO" id="GO:0004180">
    <property type="term" value="F:carboxypeptidase activity"/>
    <property type="evidence" value="ECO:0007669"/>
    <property type="project" value="UniProtKB-KW"/>
</dbReference>
<dbReference type="Pfam" id="PF02557">
    <property type="entry name" value="VanY"/>
    <property type="match status" value="1"/>
</dbReference>
<gene>
    <name evidence="3" type="ORF">AB2L27_03940</name>
</gene>